<dbReference type="PANTHER" id="PTHR30466">
    <property type="entry name" value="FLAVIN REDUCTASE"/>
    <property type="match status" value="1"/>
</dbReference>
<dbReference type="InterPro" id="IPR012349">
    <property type="entry name" value="Split_barrel_FMN-bd"/>
</dbReference>
<organism evidence="4 5">
    <name type="scientific">Candidatus Segetimicrobium genomatis</name>
    <dbReference type="NCBI Taxonomy" id="2569760"/>
    <lineage>
        <taxon>Bacteria</taxon>
        <taxon>Bacillati</taxon>
        <taxon>Candidatus Sysuimicrobiota</taxon>
        <taxon>Candidatus Sysuimicrobiia</taxon>
        <taxon>Candidatus Sysuimicrobiales</taxon>
        <taxon>Candidatus Segetimicrobiaceae</taxon>
        <taxon>Candidatus Segetimicrobium</taxon>
    </lineage>
</organism>
<accession>A0A537LDN9</accession>
<dbReference type="PANTHER" id="PTHR30466:SF11">
    <property type="entry name" value="FLAVIN-DEPENDENT MONOOXYGENASE, REDUCTASE SUBUNIT HSAB"/>
    <property type="match status" value="1"/>
</dbReference>
<feature type="domain" description="Flavin reductase like" evidence="3">
    <location>
        <begin position="10"/>
        <end position="157"/>
    </location>
</feature>
<evidence type="ECO:0000256" key="2">
    <source>
        <dbReference type="ARBA" id="ARBA00023002"/>
    </source>
</evidence>
<dbReference type="SUPFAM" id="SSF50475">
    <property type="entry name" value="FMN-binding split barrel"/>
    <property type="match status" value="1"/>
</dbReference>
<evidence type="ECO:0000313" key="4">
    <source>
        <dbReference type="EMBL" id="TMJ06131.1"/>
    </source>
</evidence>
<dbReference type="Proteomes" id="UP000318661">
    <property type="component" value="Unassembled WGS sequence"/>
</dbReference>
<evidence type="ECO:0000259" key="3">
    <source>
        <dbReference type="SMART" id="SM00903"/>
    </source>
</evidence>
<reference evidence="4 5" key="1">
    <citation type="journal article" date="2019" name="Nat. Microbiol.">
        <title>Mediterranean grassland soil C-N compound turnover is dependent on rainfall and depth, and is mediated by genomically divergent microorganisms.</title>
        <authorList>
            <person name="Diamond S."/>
            <person name="Andeer P.F."/>
            <person name="Li Z."/>
            <person name="Crits-Christoph A."/>
            <person name="Burstein D."/>
            <person name="Anantharaman K."/>
            <person name="Lane K.R."/>
            <person name="Thomas B.C."/>
            <person name="Pan C."/>
            <person name="Northen T.R."/>
            <person name="Banfield J.F."/>
        </authorList>
    </citation>
    <scope>NUCLEOTIDE SEQUENCE [LARGE SCALE GENOMIC DNA]</scope>
    <source>
        <strain evidence="4">NP_2</strain>
    </source>
</reference>
<dbReference type="EMBL" id="VBAJ01000235">
    <property type="protein sequence ID" value="TMJ06131.1"/>
    <property type="molecule type" value="Genomic_DNA"/>
</dbReference>
<dbReference type="GO" id="GO:0010181">
    <property type="term" value="F:FMN binding"/>
    <property type="evidence" value="ECO:0007669"/>
    <property type="project" value="InterPro"/>
</dbReference>
<dbReference type="SMART" id="SM00903">
    <property type="entry name" value="Flavin_Reduct"/>
    <property type="match status" value="1"/>
</dbReference>
<comment type="caution">
    <text evidence="4">The sequence shown here is derived from an EMBL/GenBank/DDBJ whole genome shotgun (WGS) entry which is preliminary data.</text>
</comment>
<proteinExistence type="inferred from homology"/>
<dbReference type="Gene3D" id="2.30.110.10">
    <property type="entry name" value="Electron Transport, Fmn-binding Protein, Chain A"/>
    <property type="match status" value="1"/>
</dbReference>
<evidence type="ECO:0000256" key="1">
    <source>
        <dbReference type="ARBA" id="ARBA00008898"/>
    </source>
</evidence>
<dbReference type="Pfam" id="PF01613">
    <property type="entry name" value="Flavin_Reduct"/>
    <property type="match status" value="1"/>
</dbReference>
<name>A0A537LDN9_9BACT</name>
<protein>
    <submittedName>
        <fullName evidence="4">Flavin reductase family protein</fullName>
    </submittedName>
</protein>
<comment type="similarity">
    <text evidence="1">Belongs to the non-flavoprotein flavin reductase family.</text>
</comment>
<evidence type="ECO:0000313" key="5">
    <source>
        <dbReference type="Proteomes" id="UP000318661"/>
    </source>
</evidence>
<dbReference type="InterPro" id="IPR002563">
    <property type="entry name" value="Flavin_Rdtase-like_dom"/>
</dbReference>
<dbReference type="AlphaFoldDB" id="A0A537LDN9"/>
<dbReference type="GO" id="GO:0042602">
    <property type="term" value="F:riboflavin reductase (NADPH) activity"/>
    <property type="evidence" value="ECO:0007669"/>
    <property type="project" value="TreeGrafter"/>
</dbReference>
<sequence length="159" mass="17477">MDLQARKRTLRMFSNGMYVVTSRRGSHYGAATVTWMSQASFRPPLLMTAIRRDCNLFQCLAESRAAVVHVLGDTQQPLAAKFFRPTRVMDGHLNDEPFVEGTTTMPVLAGAPAYVECTVRQIFETGGDHAVVILEVADAVCREVVSPLTIAASPWEYGG</sequence>
<keyword evidence="2" id="KW-0560">Oxidoreductase</keyword>
<gene>
    <name evidence="4" type="ORF">E6G99_09160</name>
</gene>
<dbReference type="InterPro" id="IPR050268">
    <property type="entry name" value="NADH-dep_flavin_reductase"/>
</dbReference>